<comment type="caution">
    <text evidence="2">The sequence shown here is derived from an EMBL/GenBank/DDBJ whole genome shotgun (WGS) entry which is preliminary data.</text>
</comment>
<gene>
    <name evidence="2" type="ORF">D1222_03115</name>
</gene>
<feature type="compositionally biased region" description="Low complexity" evidence="1">
    <location>
        <begin position="125"/>
        <end position="134"/>
    </location>
</feature>
<evidence type="ECO:0000313" key="2">
    <source>
        <dbReference type="EMBL" id="RIJ31269.1"/>
    </source>
</evidence>
<protein>
    <submittedName>
        <fullName evidence="2">Stringent starvation protein B</fullName>
    </submittedName>
</protein>
<dbReference type="Proteomes" id="UP000265845">
    <property type="component" value="Unassembled WGS sequence"/>
</dbReference>
<reference evidence="2 3" key="1">
    <citation type="submission" date="2018-08" db="EMBL/GenBank/DDBJ databases">
        <title>Henriciella mobilis sp. nov., isolated from seawater.</title>
        <authorList>
            <person name="Cheng H."/>
            <person name="Wu Y.-H."/>
            <person name="Xu X.-W."/>
            <person name="Guo L.-L."/>
        </authorList>
    </citation>
    <scope>NUCLEOTIDE SEQUENCE [LARGE SCALE GENOMIC DNA]</scope>
    <source>
        <strain evidence="2 3">CCUG67844</strain>
    </source>
</reference>
<name>A0A399RN03_9PROT</name>
<organism evidence="2 3">
    <name type="scientific">Henriciella algicola</name>
    <dbReference type="NCBI Taxonomy" id="1608422"/>
    <lineage>
        <taxon>Bacteria</taxon>
        <taxon>Pseudomonadati</taxon>
        <taxon>Pseudomonadota</taxon>
        <taxon>Alphaproteobacteria</taxon>
        <taxon>Hyphomonadales</taxon>
        <taxon>Hyphomonadaceae</taxon>
        <taxon>Henriciella</taxon>
    </lineage>
</organism>
<feature type="region of interest" description="Disordered" evidence="1">
    <location>
        <begin position="122"/>
        <end position="166"/>
    </location>
</feature>
<dbReference type="RefSeq" id="WP_119452766.1">
    <property type="nucleotide sequence ID" value="NZ_QWGA01000003.1"/>
</dbReference>
<dbReference type="InterPro" id="IPR007481">
    <property type="entry name" value="SspB"/>
</dbReference>
<accession>A0A399RN03</accession>
<keyword evidence="3" id="KW-1185">Reference proteome</keyword>
<dbReference type="EMBL" id="QWGA01000003">
    <property type="protein sequence ID" value="RIJ31269.1"/>
    <property type="molecule type" value="Genomic_DNA"/>
</dbReference>
<dbReference type="InterPro" id="IPR036760">
    <property type="entry name" value="SspB-like_sf"/>
</dbReference>
<evidence type="ECO:0000313" key="3">
    <source>
        <dbReference type="Proteomes" id="UP000265845"/>
    </source>
</evidence>
<dbReference type="OrthoDB" id="9800412at2"/>
<dbReference type="Gene3D" id="2.30.30.220">
    <property type="entry name" value="SspB-like"/>
    <property type="match status" value="1"/>
</dbReference>
<sequence>MTDYIGYEALTQAAMRGVVRETLRQTAANGAAPGEHHFYITFRTKAPGVKMADHLIERFPDEMTIVIQHQFWDLEVHDGHFELILKFSGVPQHLSIPYAAMTRFVDPAVNFGLSFEKEMTKGEPEIISPASEASVEAEEEAPKPAPKASGDANGSTVVSIDAFRRK</sequence>
<proteinExistence type="predicted"/>
<evidence type="ECO:0000256" key="1">
    <source>
        <dbReference type="SAM" id="MobiDB-lite"/>
    </source>
</evidence>
<dbReference type="AlphaFoldDB" id="A0A399RN03"/>
<dbReference type="Pfam" id="PF04386">
    <property type="entry name" value="SspB"/>
    <property type="match status" value="1"/>
</dbReference>
<dbReference type="SUPFAM" id="SSF101738">
    <property type="entry name" value="SspB-like"/>
    <property type="match status" value="1"/>
</dbReference>